<evidence type="ECO:0000313" key="10">
    <source>
        <dbReference type="Proteomes" id="UP000646827"/>
    </source>
</evidence>
<dbReference type="PANTHER" id="PTHR45776:SF2">
    <property type="entry name" value="MIP04163P"/>
    <property type="match status" value="1"/>
</dbReference>
<gene>
    <name evidence="9" type="ORF">INT45_004151</name>
</gene>
<evidence type="ECO:0000259" key="8">
    <source>
        <dbReference type="PROSITE" id="PS50888"/>
    </source>
</evidence>
<keyword evidence="4" id="KW-0804">Transcription</keyword>
<evidence type="ECO:0000256" key="1">
    <source>
        <dbReference type="ARBA" id="ARBA00004123"/>
    </source>
</evidence>
<keyword evidence="6" id="KW-0175">Coiled coil</keyword>
<keyword evidence="3" id="KW-0238">DNA-binding</keyword>
<feature type="domain" description="BHLH" evidence="8">
    <location>
        <begin position="175"/>
        <end position="238"/>
    </location>
</feature>
<keyword evidence="2" id="KW-0805">Transcription regulation</keyword>
<evidence type="ECO:0000256" key="2">
    <source>
        <dbReference type="ARBA" id="ARBA00023015"/>
    </source>
</evidence>
<dbReference type="SMART" id="SM00353">
    <property type="entry name" value="HLH"/>
    <property type="match status" value="1"/>
</dbReference>
<dbReference type="SUPFAM" id="SSF47459">
    <property type="entry name" value="HLH, helix-loop-helix DNA-binding domain"/>
    <property type="match status" value="1"/>
</dbReference>
<proteinExistence type="predicted"/>
<feature type="region of interest" description="Disordered" evidence="7">
    <location>
        <begin position="132"/>
        <end position="155"/>
    </location>
</feature>
<keyword evidence="10" id="KW-1185">Reference proteome</keyword>
<dbReference type="PROSITE" id="PS50888">
    <property type="entry name" value="BHLH"/>
    <property type="match status" value="1"/>
</dbReference>
<feature type="compositionally biased region" description="Low complexity" evidence="7">
    <location>
        <begin position="88"/>
        <end position="112"/>
    </location>
</feature>
<dbReference type="PANTHER" id="PTHR45776">
    <property type="entry name" value="MIP04163P"/>
    <property type="match status" value="1"/>
</dbReference>
<dbReference type="GO" id="GO:0000978">
    <property type="term" value="F:RNA polymerase II cis-regulatory region sequence-specific DNA binding"/>
    <property type="evidence" value="ECO:0007669"/>
    <property type="project" value="TreeGrafter"/>
</dbReference>
<dbReference type="GO" id="GO:0046983">
    <property type="term" value="F:protein dimerization activity"/>
    <property type="evidence" value="ECO:0007669"/>
    <property type="project" value="InterPro"/>
</dbReference>
<dbReference type="GO" id="GO:0005634">
    <property type="term" value="C:nucleus"/>
    <property type="evidence" value="ECO:0007669"/>
    <property type="project" value="UniProtKB-SubCell"/>
</dbReference>
<evidence type="ECO:0000256" key="4">
    <source>
        <dbReference type="ARBA" id="ARBA00023163"/>
    </source>
</evidence>
<evidence type="ECO:0000313" key="9">
    <source>
        <dbReference type="EMBL" id="KAG2220545.1"/>
    </source>
</evidence>
<dbReference type="GO" id="GO:0000981">
    <property type="term" value="F:DNA-binding transcription factor activity, RNA polymerase II-specific"/>
    <property type="evidence" value="ECO:0007669"/>
    <property type="project" value="TreeGrafter"/>
</dbReference>
<dbReference type="Pfam" id="PF00010">
    <property type="entry name" value="HLH"/>
    <property type="match status" value="1"/>
</dbReference>
<dbReference type="OrthoDB" id="690068at2759"/>
<dbReference type="Gene3D" id="4.10.280.10">
    <property type="entry name" value="Helix-loop-helix DNA-binding domain"/>
    <property type="match status" value="1"/>
</dbReference>
<feature type="region of interest" description="Disordered" evidence="7">
    <location>
        <begin position="1"/>
        <end position="113"/>
    </location>
</feature>
<feature type="compositionally biased region" description="Polar residues" evidence="7">
    <location>
        <begin position="51"/>
        <end position="62"/>
    </location>
</feature>
<keyword evidence="5" id="KW-0539">Nucleus</keyword>
<dbReference type="Proteomes" id="UP000646827">
    <property type="component" value="Unassembled WGS sequence"/>
</dbReference>
<feature type="coiled-coil region" evidence="6">
    <location>
        <begin position="235"/>
        <end position="262"/>
    </location>
</feature>
<feature type="compositionally biased region" description="Polar residues" evidence="7">
    <location>
        <begin position="16"/>
        <end position="26"/>
    </location>
</feature>
<evidence type="ECO:0000256" key="7">
    <source>
        <dbReference type="SAM" id="MobiDB-lite"/>
    </source>
</evidence>
<comment type="caution">
    <text evidence="9">The sequence shown here is derived from an EMBL/GenBank/DDBJ whole genome shotgun (WGS) entry which is preliminary data.</text>
</comment>
<evidence type="ECO:0000256" key="3">
    <source>
        <dbReference type="ARBA" id="ARBA00023125"/>
    </source>
</evidence>
<sequence length="262" mass="29850">MTQRKLRNPTPYHLLATQQPEGWQQPHQDDFSLEDDSYLSPLHDFDDLDYNKQQQYNNGSSATHPHHIPTHPPPPSMDYQHGVGGLLSSSSNNNNNEESPSEYSFASSSPSRRWPPFPMSAPAEIGFNDFYSTSSPGHMNPGALALQPQPPQHGSLQDDYAVQMNLQMMMEKKRRRRESHNAVERRRRENINERIQELGTLLPEHMLDECSSNSAGGTGNKPNKGHILRKSVDHIKLLQHDVSSYRQRIRELETILAKIQQA</sequence>
<evidence type="ECO:0000256" key="5">
    <source>
        <dbReference type="ARBA" id="ARBA00023242"/>
    </source>
</evidence>
<comment type="subcellular location">
    <subcellularLocation>
        <location evidence="1">Nucleus</location>
    </subcellularLocation>
</comment>
<organism evidence="9 10">
    <name type="scientific">Circinella minor</name>
    <dbReference type="NCBI Taxonomy" id="1195481"/>
    <lineage>
        <taxon>Eukaryota</taxon>
        <taxon>Fungi</taxon>
        <taxon>Fungi incertae sedis</taxon>
        <taxon>Mucoromycota</taxon>
        <taxon>Mucoromycotina</taxon>
        <taxon>Mucoromycetes</taxon>
        <taxon>Mucorales</taxon>
        <taxon>Lichtheimiaceae</taxon>
        <taxon>Circinella</taxon>
    </lineage>
</organism>
<dbReference type="EMBL" id="JAEPRB010000137">
    <property type="protein sequence ID" value="KAG2220545.1"/>
    <property type="molecule type" value="Genomic_DNA"/>
</dbReference>
<accession>A0A8H7S1L7</accession>
<reference evidence="9 10" key="1">
    <citation type="submission" date="2020-12" db="EMBL/GenBank/DDBJ databases">
        <title>Metabolic potential, ecology and presence of endohyphal bacteria is reflected in genomic diversity of Mucoromycotina.</title>
        <authorList>
            <person name="Muszewska A."/>
            <person name="Okrasinska A."/>
            <person name="Steczkiewicz K."/>
            <person name="Drgas O."/>
            <person name="Orlowska M."/>
            <person name="Perlinska-Lenart U."/>
            <person name="Aleksandrzak-Piekarczyk T."/>
            <person name="Szatraj K."/>
            <person name="Zielenkiewicz U."/>
            <person name="Pilsyk S."/>
            <person name="Malc E."/>
            <person name="Mieczkowski P."/>
            <person name="Kruszewska J.S."/>
            <person name="Biernat P."/>
            <person name="Pawlowska J."/>
        </authorList>
    </citation>
    <scope>NUCLEOTIDE SEQUENCE [LARGE SCALE GENOMIC DNA]</scope>
    <source>
        <strain evidence="9 10">CBS 142.35</strain>
    </source>
</reference>
<protein>
    <recommendedName>
        <fullName evidence="8">BHLH domain-containing protein</fullName>
    </recommendedName>
</protein>
<dbReference type="InterPro" id="IPR011598">
    <property type="entry name" value="bHLH_dom"/>
</dbReference>
<dbReference type="InterPro" id="IPR036638">
    <property type="entry name" value="HLH_DNA-bd_sf"/>
</dbReference>
<evidence type="ECO:0000256" key="6">
    <source>
        <dbReference type="SAM" id="Coils"/>
    </source>
</evidence>
<dbReference type="AlphaFoldDB" id="A0A8H7S1L7"/>
<name>A0A8H7S1L7_9FUNG</name>